<dbReference type="EMBL" id="FUYV01000005">
    <property type="protein sequence ID" value="SKB80816.1"/>
    <property type="molecule type" value="Genomic_DNA"/>
</dbReference>
<dbReference type="InterPro" id="IPR050267">
    <property type="entry name" value="Anti-sigma-factor_SerPK"/>
</dbReference>
<organism evidence="3 4">
    <name type="scientific">Alkalitalea saponilacus</name>
    <dbReference type="NCBI Taxonomy" id="889453"/>
    <lineage>
        <taxon>Bacteria</taxon>
        <taxon>Pseudomonadati</taxon>
        <taxon>Bacteroidota</taxon>
        <taxon>Bacteroidia</taxon>
        <taxon>Marinilabiliales</taxon>
        <taxon>Marinilabiliaceae</taxon>
        <taxon>Alkalitalea</taxon>
    </lineage>
</organism>
<keyword evidence="3" id="KW-0808">Transferase</keyword>
<dbReference type="Pfam" id="PF13581">
    <property type="entry name" value="HATPase_c_2"/>
    <property type="match status" value="1"/>
</dbReference>
<dbReference type="AlphaFoldDB" id="A0A1T5EAD0"/>
<sequence length="131" mass="14915">MNRMTLKSEIQNISLVEKLIDDISAEYDIHSDVYGKLLLAVVEGVNNAIVHGNKMVKDKNVLIEYDISDNEIEFCITDSGEGFDFTNLPDPTTPENIERTHGRGIFLMNHLADRMEFEHPGNKVKLYFNLS</sequence>
<proteinExistence type="predicted"/>
<dbReference type="CDD" id="cd16936">
    <property type="entry name" value="HATPase_RsbW-like"/>
    <property type="match status" value="1"/>
</dbReference>
<dbReference type="STRING" id="889453.SAMN03080601_01257"/>
<feature type="domain" description="Histidine kinase/HSP90-like ATPase" evidence="2">
    <location>
        <begin position="10"/>
        <end position="127"/>
    </location>
</feature>
<dbReference type="Gene3D" id="3.30.565.10">
    <property type="entry name" value="Histidine kinase-like ATPase, C-terminal domain"/>
    <property type="match status" value="1"/>
</dbReference>
<name>A0A1T5EAD0_9BACT</name>
<evidence type="ECO:0000256" key="1">
    <source>
        <dbReference type="ARBA" id="ARBA00022527"/>
    </source>
</evidence>
<protein>
    <submittedName>
        <fullName evidence="3">Serine/threonine-protein kinase RsbW</fullName>
    </submittedName>
</protein>
<dbReference type="InterPro" id="IPR036890">
    <property type="entry name" value="HATPase_C_sf"/>
</dbReference>
<accession>A0A1T5EAD0</accession>
<reference evidence="3 4" key="1">
    <citation type="submission" date="2017-02" db="EMBL/GenBank/DDBJ databases">
        <authorList>
            <person name="Peterson S.W."/>
        </authorList>
    </citation>
    <scope>NUCLEOTIDE SEQUENCE [LARGE SCALE GENOMIC DNA]</scope>
    <source>
        <strain evidence="3 4">DSM 24412</strain>
    </source>
</reference>
<dbReference type="PANTHER" id="PTHR35526:SF3">
    <property type="entry name" value="ANTI-SIGMA-F FACTOR RSBW"/>
    <property type="match status" value="1"/>
</dbReference>
<keyword evidence="4" id="KW-1185">Reference proteome</keyword>
<dbReference type="SUPFAM" id="SSF55874">
    <property type="entry name" value="ATPase domain of HSP90 chaperone/DNA topoisomerase II/histidine kinase"/>
    <property type="match status" value="1"/>
</dbReference>
<dbReference type="Proteomes" id="UP000191055">
    <property type="component" value="Unassembled WGS sequence"/>
</dbReference>
<evidence type="ECO:0000259" key="2">
    <source>
        <dbReference type="Pfam" id="PF13581"/>
    </source>
</evidence>
<keyword evidence="1" id="KW-0723">Serine/threonine-protein kinase</keyword>
<dbReference type="GO" id="GO:0004674">
    <property type="term" value="F:protein serine/threonine kinase activity"/>
    <property type="evidence" value="ECO:0007669"/>
    <property type="project" value="UniProtKB-KW"/>
</dbReference>
<dbReference type="PANTHER" id="PTHR35526">
    <property type="entry name" value="ANTI-SIGMA-F FACTOR RSBW-RELATED"/>
    <property type="match status" value="1"/>
</dbReference>
<evidence type="ECO:0000313" key="3">
    <source>
        <dbReference type="EMBL" id="SKB80816.1"/>
    </source>
</evidence>
<gene>
    <name evidence="3" type="ORF">SAMN03080601_01257</name>
</gene>
<keyword evidence="3" id="KW-0418">Kinase</keyword>
<evidence type="ECO:0000313" key="4">
    <source>
        <dbReference type="Proteomes" id="UP000191055"/>
    </source>
</evidence>
<dbReference type="InterPro" id="IPR003594">
    <property type="entry name" value="HATPase_dom"/>
</dbReference>